<keyword evidence="4 8" id="KW-0547">Nucleotide-binding</keyword>
<evidence type="ECO:0000256" key="8">
    <source>
        <dbReference type="RuleBase" id="RU364083"/>
    </source>
</evidence>
<keyword evidence="1 8" id="KW-0813">Transport</keyword>
<evidence type="ECO:0000256" key="1">
    <source>
        <dbReference type="ARBA" id="ARBA00022448"/>
    </source>
</evidence>
<evidence type="ECO:0000256" key="4">
    <source>
        <dbReference type="ARBA" id="ARBA00022741"/>
    </source>
</evidence>
<reference evidence="10 11" key="1">
    <citation type="submission" date="2019-09" db="EMBL/GenBank/DDBJ databases">
        <authorList>
            <person name="Depoorter E."/>
        </authorList>
    </citation>
    <scope>NUCLEOTIDE SEQUENCE [LARGE SCALE GENOMIC DNA]</scope>
    <source>
        <strain evidence="10">LMG 20980</strain>
    </source>
</reference>
<dbReference type="GeneID" id="56501916"/>
<dbReference type="SUPFAM" id="SSF50331">
    <property type="entry name" value="MOP-like"/>
    <property type="match status" value="1"/>
</dbReference>
<dbReference type="InterPro" id="IPR008995">
    <property type="entry name" value="Mo/tungstate-bd_C_term_dom"/>
</dbReference>
<keyword evidence="5 8" id="KW-0067">ATP-binding</keyword>
<dbReference type="RefSeq" id="WP_244110700.1">
    <property type="nucleotide sequence ID" value="NZ_CABVLY010000015.1"/>
</dbReference>
<evidence type="ECO:0000256" key="2">
    <source>
        <dbReference type="ARBA" id="ARBA00022475"/>
    </source>
</evidence>
<keyword evidence="3" id="KW-0997">Cell inner membrane</keyword>
<protein>
    <recommendedName>
        <fullName evidence="8">Spermidine/putrescine import ATP-binding protein PotA</fullName>
        <ecNumber evidence="8">7.6.2.11</ecNumber>
    </recommendedName>
</protein>
<dbReference type="InterPro" id="IPR050093">
    <property type="entry name" value="ABC_SmlMolc_Importer"/>
</dbReference>
<evidence type="ECO:0000313" key="11">
    <source>
        <dbReference type="Proteomes" id="UP000494201"/>
    </source>
</evidence>
<dbReference type="SMART" id="SM00382">
    <property type="entry name" value="AAA"/>
    <property type="match status" value="1"/>
</dbReference>
<evidence type="ECO:0000256" key="5">
    <source>
        <dbReference type="ARBA" id="ARBA00022840"/>
    </source>
</evidence>
<dbReference type="InterPro" id="IPR003593">
    <property type="entry name" value="AAA+_ATPase"/>
</dbReference>
<dbReference type="GO" id="GO:0015697">
    <property type="term" value="P:quaternary ammonium group transport"/>
    <property type="evidence" value="ECO:0007669"/>
    <property type="project" value="UniProtKB-ARBA"/>
</dbReference>
<dbReference type="Gene3D" id="2.40.50.100">
    <property type="match status" value="1"/>
</dbReference>
<comment type="subunit">
    <text evidence="8">The complex is composed of two ATP-binding proteins (PotA), two transmembrane proteins (PotB and PotC) and a solute-binding protein (PotD).</text>
</comment>
<dbReference type="GO" id="GO:0015417">
    <property type="term" value="F:ABC-type polyamine transporter activity"/>
    <property type="evidence" value="ECO:0007669"/>
    <property type="project" value="UniProtKB-EC"/>
</dbReference>
<dbReference type="PROSITE" id="PS00211">
    <property type="entry name" value="ABC_TRANSPORTER_1"/>
    <property type="match status" value="1"/>
</dbReference>
<dbReference type="GO" id="GO:0005524">
    <property type="term" value="F:ATP binding"/>
    <property type="evidence" value="ECO:0007669"/>
    <property type="project" value="UniProtKB-KW"/>
</dbReference>
<evidence type="ECO:0000313" key="10">
    <source>
        <dbReference type="EMBL" id="VVU51146.1"/>
    </source>
</evidence>
<keyword evidence="6 8" id="KW-1278">Translocase</keyword>
<dbReference type="FunFam" id="3.40.50.300:FF:000425">
    <property type="entry name" value="Probable ABC transporter, ATP-binding subunit"/>
    <property type="match status" value="1"/>
</dbReference>
<evidence type="ECO:0000256" key="3">
    <source>
        <dbReference type="ARBA" id="ARBA00022519"/>
    </source>
</evidence>
<organism evidence="10 11">
    <name type="scientific">Burkholderia anthina</name>
    <dbReference type="NCBI Taxonomy" id="179879"/>
    <lineage>
        <taxon>Bacteria</taxon>
        <taxon>Pseudomonadati</taxon>
        <taxon>Pseudomonadota</taxon>
        <taxon>Betaproteobacteria</taxon>
        <taxon>Burkholderiales</taxon>
        <taxon>Burkholderiaceae</taxon>
        <taxon>Burkholderia</taxon>
        <taxon>Burkholderia cepacia complex</taxon>
    </lineage>
</organism>
<evidence type="ECO:0000256" key="7">
    <source>
        <dbReference type="ARBA" id="ARBA00023136"/>
    </source>
</evidence>
<dbReference type="GO" id="GO:0016887">
    <property type="term" value="F:ATP hydrolysis activity"/>
    <property type="evidence" value="ECO:0007669"/>
    <property type="project" value="InterPro"/>
</dbReference>
<keyword evidence="7 8" id="KW-0472">Membrane</keyword>
<dbReference type="Proteomes" id="UP000494201">
    <property type="component" value="Unassembled WGS sequence"/>
</dbReference>
<dbReference type="NCBIfam" id="TIGR01187">
    <property type="entry name" value="potA"/>
    <property type="match status" value="1"/>
</dbReference>
<sequence>MNQVYKLKASKVRKSYGQVTALEETSLEMKEGEFLTLLGPSGSGKTTLLMAIAGLNPPDSGEIWIDGKLATYLPPFQRDLGMVFQSYALFPHMTIFDNVAFPLRMRKVAENAIRQRVEQVLETVQLPHVAGRLPRELSGGQQQRIALARCFVYGPSIILMDEPLGALDKKMRDALQLEIKHLHENMGTTVLYVTHDQEEAMVMSDRICLMNNARIEQIGTPDEIYFRPRTVFAANFLGESNLLDAVVAESGGNGSGLFLAGGDEIRVATRIDARRGTRMTAIVRPECMRVMADGEHEDNVLRGIVVDSVLTGSVTKLYIELDNGTAVKATQLTTERKQAFDRGQPVRVGWRRDQTVAIPADDAEGV</sequence>
<dbReference type="PANTHER" id="PTHR42781">
    <property type="entry name" value="SPERMIDINE/PUTRESCINE IMPORT ATP-BINDING PROTEIN POTA"/>
    <property type="match status" value="1"/>
</dbReference>
<dbReference type="InterPro" id="IPR003439">
    <property type="entry name" value="ABC_transporter-like_ATP-bd"/>
</dbReference>
<dbReference type="PROSITE" id="PS50893">
    <property type="entry name" value="ABC_TRANSPORTER_2"/>
    <property type="match status" value="1"/>
</dbReference>
<dbReference type="Gene3D" id="3.40.50.300">
    <property type="entry name" value="P-loop containing nucleotide triphosphate hydrolases"/>
    <property type="match status" value="1"/>
</dbReference>
<dbReference type="PANTHER" id="PTHR42781:SF4">
    <property type="entry name" value="SPERMIDINE_PUTRESCINE IMPORT ATP-BINDING PROTEIN POTA"/>
    <property type="match status" value="1"/>
</dbReference>
<evidence type="ECO:0000259" key="9">
    <source>
        <dbReference type="PROSITE" id="PS50893"/>
    </source>
</evidence>
<dbReference type="SUPFAM" id="SSF52540">
    <property type="entry name" value="P-loop containing nucleoside triphosphate hydrolases"/>
    <property type="match status" value="1"/>
</dbReference>
<dbReference type="GO" id="GO:0043190">
    <property type="term" value="C:ATP-binding cassette (ABC) transporter complex"/>
    <property type="evidence" value="ECO:0007669"/>
    <property type="project" value="InterPro"/>
</dbReference>
<dbReference type="Pfam" id="PF08402">
    <property type="entry name" value="TOBE_2"/>
    <property type="match status" value="1"/>
</dbReference>
<dbReference type="Pfam" id="PF00005">
    <property type="entry name" value="ABC_tran"/>
    <property type="match status" value="1"/>
</dbReference>
<name>A0A6P2GD04_9BURK</name>
<accession>A0A6P2GD04</accession>
<gene>
    <name evidence="8" type="primary">potA</name>
    <name evidence="10" type="ORF">BAN20980_03866</name>
</gene>
<proteinExistence type="inferred from homology"/>
<dbReference type="EMBL" id="CABVLY010000015">
    <property type="protein sequence ID" value="VVU51146.1"/>
    <property type="molecule type" value="Genomic_DNA"/>
</dbReference>
<dbReference type="AlphaFoldDB" id="A0A6P2GD04"/>
<comment type="function">
    <text evidence="8">Part of the ABC transporter complex PotABCD involved in spermidine/putrescine import. Responsible for energy coupling to the transport system.</text>
</comment>
<feature type="domain" description="ABC transporter" evidence="9">
    <location>
        <begin position="7"/>
        <end position="237"/>
    </location>
</feature>
<dbReference type="EC" id="7.6.2.11" evidence="8"/>
<dbReference type="InterPro" id="IPR005893">
    <property type="entry name" value="PotA-like"/>
</dbReference>
<dbReference type="InterPro" id="IPR027417">
    <property type="entry name" value="P-loop_NTPase"/>
</dbReference>
<comment type="similarity">
    <text evidence="8">Belongs to the ABC transporter superfamily. Spermidine/putrescine importer (TC 3.A.1.11.1) family.</text>
</comment>
<dbReference type="InterPro" id="IPR013611">
    <property type="entry name" value="Transp-assoc_OB_typ2"/>
</dbReference>
<comment type="catalytic activity">
    <reaction evidence="8">
        <text>ATP + H2O + polyamine-[polyamine-binding protein]Side 1 = ADP + phosphate + polyamineSide 2 + [polyamine-binding protein]Side 1.</text>
        <dbReference type="EC" id="7.6.2.11"/>
    </reaction>
</comment>
<dbReference type="InterPro" id="IPR017871">
    <property type="entry name" value="ABC_transporter-like_CS"/>
</dbReference>
<keyword evidence="2 8" id="KW-1003">Cell membrane</keyword>
<evidence type="ECO:0000256" key="6">
    <source>
        <dbReference type="ARBA" id="ARBA00022967"/>
    </source>
</evidence>